<name>A0A2B4SHJ5_STYPI</name>
<dbReference type="EMBL" id="LSMT01000091">
    <property type="protein sequence ID" value="PFX28007.1"/>
    <property type="molecule type" value="Genomic_DNA"/>
</dbReference>
<gene>
    <name evidence="4" type="ORF">AWC38_SpisGene7249</name>
</gene>
<evidence type="ECO:0000313" key="4">
    <source>
        <dbReference type="EMBL" id="PFX28007.1"/>
    </source>
</evidence>
<feature type="domain" description="Transposable element P transposase-like RNase H" evidence="3">
    <location>
        <begin position="296"/>
        <end position="413"/>
    </location>
</feature>
<reference evidence="5" key="1">
    <citation type="journal article" date="2017" name="bioRxiv">
        <title>Comparative analysis of the genomes of Stylophora pistillata and Acropora digitifera provides evidence for extensive differences between species of corals.</title>
        <authorList>
            <person name="Voolstra C.R."/>
            <person name="Li Y."/>
            <person name="Liew Y.J."/>
            <person name="Baumgarten S."/>
            <person name="Zoccola D."/>
            <person name="Flot J.-F."/>
            <person name="Tambutte S."/>
            <person name="Allemand D."/>
            <person name="Aranda M."/>
        </authorList>
    </citation>
    <scope>NUCLEOTIDE SEQUENCE [LARGE SCALE GENOMIC DNA]</scope>
</reference>
<comment type="caution">
    <text evidence="4">The sequence shown here is derived from an EMBL/GenBank/DDBJ whole genome shotgun (WGS) entry which is preliminary data.</text>
</comment>
<evidence type="ECO:0000259" key="3">
    <source>
        <dbReference type="Pfam" id="PF21787"/>
    </source>
</evidence>
<keyword evidence="1" id="KW-0175">Coiled coil</keyword>
<feature type="coiled-coil region" evidence="1">
    <location>
        <begin position="196"/>
        <end position="223"/>
    </location>
</feature>
<keyword evidence="5" id="KW-1185">Reference proteome</keyword>
<dbReference type="Proteomes" id="UP000225706">
    <property type="component" value="Unassembled WGS sequence"/>
</dbReference>
<evidence type="ECO:0000313" key="5">
    <source>
        <dbReference type="Proteomes" id="UP000225706"/>
    </source>
</evidence>
<dbReference type="InterPro" id="IPR048365">
    <property type="entry name" value="TNP-like_RNaseH_N"/>
</dbReference>
<protein>
    <recommendedName>
        <fullName evidence="3">Transposable element P transposase-like RNase H domain-containing protein</fullName>
    </recommendedName>
</protein>
<accession>A0A2B4SHJ5</accession>
<evidence type="ECO:0000256" key="1">
    <source>
        <dbReference type="SAM" id="Coils"/>
    </source>
</evidence>
<organism evidence="4 5">
    <name type="scientific">Stylophora pistillata</name>
    <name type="common">Smooth cauliflower coral</name>
    <dbReference type="NCBI Taxonomy" id="50429"/>
    <lineage>
        <taxon>Eukaryota</taxon>
        <taxon>Metazoa</taxon>
        <taxon>Cnidaria</taxon>
        <taxon>Anthozoa</taxon>
        <taxon>Hexacorallia</taxon>
        <taxon>Scleractinia</taxon>
        <taxon>Astrocoeniina</taxon>
        <taxon>Pocilloporidae</taxon>
        <taxon>Stylophora</taxon>
    </lineage>
</organism>
<dbReference type="AlphaFoldDB" id="A0A2B4SHJ5"/>
<feature type="region of interest" description="Disordered" evidence="2">
    <location>
        <begin position="103"/>
        <end position="132"/>
    </location>
</feature>
<proteinExistence type="predicted"/>
<evidence type="ECO:0000256" key="2">
    <source>
        <dbReference type="SAM" id="MobiDB-lite"/>
    </source>
</evidence>
<sequence>MLVERGAHSRDINEAVYFLFALSLLGHRTKGIGIWKLPAAKEEAHKKWRDDWLSEITKTREIDHEFRKRIENDKVFTCEKHFDVEDFEVFQTAKMTKKKPRFGAIPTLNMPRKSHESARPTQRPARSVVKEHDQQPKACYKSFGELCQRITGLKTLKGWKLKTIKTIKAEERRLSKPTNVKAPVSKTDPERIKLTLQEQRLKCAELEQELNKMRAAIVKTNIEVDHELSNDFAKIFDEADDKITPFMSLFWQQQKKLFPSSRTGVRYHPMIIRFCLSLAAKSRSCYEELRNSSVGTPKYVVLLFDEIKVMSNLVWDKVTGELVGFTDLGNLELNDAVLEKVNEIATHALAFLVRGVCTDLKFCLAHFATTGVTSLRLMPLFWEAVCILETSCNLWVAAATSDGASPNRRFYRLYKPLDGDAGTGVCYRAVIFSPHRFVYFFSDAPHLVKTTRNCLVHSGSGNARDICGIIGSIYCGSTSQRFSIRM</sequence>
<dbReference type="Pfam" id="PF21787">
    <property type="entry name" value="TNP-like_RNaseH_N"/>
    <property type="match status" value="1"/>
</dbReference>